<feature type="domain" description="Laminin EGF-like" evidence="15">
    <location>
        <begin position="451"/>
        <end position="513"/>
    </location>
</feature>
<keyword evidence="7" id="KW-0130">Cell adhesion</keyword>
<feature type="disulfide bond" evidence="12">
    <location>
        <begin position="672"/>
        <end position="689"/>
    </location>
</feature>
<dbReference type="InterPro" id="IPR008979">
    <property type="entry name" value="Galactose-bd-like_sf"/>
</dbReference>
<evidence type="ECO:0000256" key="9">
    <source>
        <dbReference type="ARBA" id="ARBA00023157"/>
    </source>
</evidence>
<dbReference type="InterPro" id="IPR008211">
    <property type="entry name" value="Laminin_N"/>
</dbReference>
<dbReference type="PANTHER" id="PTHR10574:SF268">
    <property type="entry name" value="LAMININ SUBUNIT BETA-3"/>
    <property type="match status" value="1"/>
</dbReference>
<dbReference type="GO" id="GO:0005604">
    <property type="term" value="C:basement membrane"/>
    <property type="evidence" value="ECO:0007669"/>
    <property type="project" value="UniProtKB-SubCell"/>
</dbReference>
<dbReference type="CDD" id="cd00055">
    <property type="entry name" value="EGF_Lam"/>
    <property type="match status" value="6"/>
</dbReference>
<dbReference type="FunFam" id="2.10.25.10:FF:000101">
    <property type="entry name" value="Laminin subunit beta 1"/>
    <property type="match status" value="1"/>
</dbReference>
<comment type="subcellular location">
    <subcellularLocation>
        <location evidence="1">Secreted</location>
        <location evidence="1">Extracellular space</location>
        <location evidence="1">Extracellular matrix</location>
        <location evidence="1">Basement membrane</location>
    </subcellularLocation>
</comment>
<feature type="disulfide bond" evidence="12">
    <location>
        <begin position="616"/>
        <end position="628"/>
    </location>
</feature>
<evidence type="ECO:0000259" key="16">
    <source>
        <dbReference type="PROSITE" id="PS51117"/>
    </source>
</evidence>
<dbReference type="PANTHER" id="PTHR10574">
    <property type="entry name" value="NETRIN/LAMININ-RELATED"/>
    <property type="match status" value="1"/>
</dbReference>
<evidence type="ECO:0000256" key="10">
    <source>
        <dbReference type="ARBA" id="ARBA00023180"/>
    </source>
</evidence>
<dbReference type="SUPFAM" id="SSF49785">
    <property type="entry name" value="Galactose-binding domain-like"/>
    <property type="match status" value="1"/>
</dbReference>
<accession>A0A8C3GJI0</accession>
<dbReference type="Gene3D" id="2.10.25.10">
    <property type="entry name" value="Laminin"/>
    <property type="match status" value="4"/>
</dbReference>
<dbReference type="InterPro" id="IPR056863">
    <property type="entry name" value="LMN_ATRN_NET-like_EGF"/>
</dbReference>
<dbReference type="Gene3D" id="2.170.300.10">
    <property type="entry name" value="Tie2 ligand-binding domain superfamily"/>
    <property type="match status" value="1"/>
</dbReference>
<organism evidence="17 18">
    <name type="scientific">Cairina moschata</name>
    <name type="common">Muscovy duck</name>
    <dbReference type="NCBI Taxonomy" id="8855"/>
    <lineage>
        <taxon>Eukaryota</taxon>
        <taxon>Metazoa</taxon>
        <taxon>Chordata</taxon>
        <taxon>Craniata</taxon>
        <taxon>Vertebrata</taxon>
        <taxon>Euteleostomi</taxon>
        <taxon>Archelosauria</taxon>
        <taxon>Archosauria</taxon>
        <taxon>Dinosauria</taxon>
        <taxon>Saurischia</taxon>
        <taxon>Theropoda</taxon>
        <taxon>Coelurosauria</taxon>
        <taxon>Aves</taxon>
        <taxon>Neognathae</taxon>
        <taxon>Galloanserae</taxon>
        <taxon>Anseriformes</taxon>
        <taxon>Anatidae</taxon>
        <taxon>Anatinae</taxon>
        <taxon>Cairina</taxon>
    </lineage>
</organism>
<dbReference type="SUPFAM" id="SSF57196">
    <property type="entry name" value="EGF/Laminin"/>
    <property type="match status" value="6"/>
</dbReference>
<evidence type="ECO:0000256" key="13">
    <source>
        <dbReference type="SAM" id="Coils"/>
    </source>
</evidence>
<feature type="chain" id="PRO_5034894668" evidence="14">
    <location>
        <begin position="25"/>
        <end position="1307"/>
    </location>
</feature>
<evidence type="ECO:0000256" key="12">
    <source>
        <dbReference type="PROSITE-ProRule" id="PRU00460"/>
    </source>
</evidence>
<feature type="domain" description="Laminin EGF-like" evidence="15">
    <location>
        <begin position="616"/>
        <end position="669"/>
    </location>
</feature>
<evidence type="ECO:0000313" key="17">
    <source>
        <dbReference type="Ensembl" id="ENSCMMP00000014183.1"/>
    </source>
</evidence>
<dbReference type="GO" id="GO:0007155">
    <property type="term" value="P:cell adhesion"/>
    <property type="evidence" value="ECO:0007669"/>
    <property type="project" value="UniProtKB-KW"/>
</dbReference>
<feature type="domain" description="Laminin EGF-like" evidence="15">
    <location>
        <begin position="390"/>
        <end position="450"/>
    </location>
</feature>
<evidence type="ECO:0000256" key="3">
    <source>
        <dbReference type="ARBA" id="ARBA00022530"/>
    </source>
</evidence>
<feature type="domain" description="Laminin N-terminal" evidence="16">
    <location>
        <begin position="29"/>
        <end position="389"/>
    </location>
</feature>
<dbReference type="GO" id="GO:0009887">
    <property type="term" value="P:animal organ morphogenesis"/>
    <property type="evidence" value="ECO:0007669"/>
    <property type="project" value="TreeGrafter"/>
</dbReference>
<keyword evidence="3" id="KW-0272">Extracellular matrix</keyword>
<evidence type="ECO:0000256" key="4">
    <source>
        <dbReference type="ARBA" id="ARBA00022729"/>
    </source>
</evidence>
<keyword evidence="6" id="KW-0084">Basement membrane</keyword>
<feature type="disulfide bond" evidence="12">
    <location>
        <begin position="618"/>
        <end position="635"/>
    </location>
</feature>
<dbReference type="SMART" id="SM00180">
    <property type="entry name" value="EGF_Lam"/>
    <property type="match status" value="6"/>
</dbReference>
<feature type="domain" description="Laminin EGF-like" evidence="15">
    <location>
        <begin position="566"/>
        <end position="615"/>
    </location>
</feature>
<keyword evidence="18" id="KW-1185">Reference proteome</keyword>
<sequence length="1307" mass="141495">MESCCQLWPWALFVLLASLRLLGAQHDCSRGACYPPRGDLLLGRVQHLRASSTCGLTKPETYCTPHGEWNMRCCRCDSRLPHSHNGHRVENVLSSAGRSRWWQSQSGMERVYLQLDLDEKFQLDGIMLDFRSPLPTAMLIERSTDFGKTWEVYQYLASDCAAAFPHVPRGSPESWGDARCQALQAQHGYPAHGGKVRFWRGLGGWGRDPAGACALQHGPGSGEGGQRDVLEACGGPETCRYCTWRGMELVCIQHCWGGAPLRGKPCSVDSVGSSKTLQGLFLALSEGSAEEARPGAHTASLPRTGRNSTLLVLGFNFSLFYFLFPPSQVKFSVQDLASTITTSYSQAVSRLGQFTNLRINFTQLPHVLRQGYHSPSTFYAVTEMQVLGSCFCNGHADRCAPSGDPHAMQVHGHCECQHNTAGPHCERCAALYNARPWAPAEDNDPHECQRCNCNGHSTSCHFDPEVFRSSGGVSGGVCDNCQHNTAGNNCERCQTNYFRNQRQDLTHPEACLPCECDPDGTVPGSICDPLSGRCVCKENVQGERCHLCKPGFAQLAHANPMGCRRCSCNVLGTRQDMPCDDETGQCSCLPNVVGAECDQCAAEHWDMASGRGCRPCDCHPGGSLSTHCNQFTGQCSCREGFAGRTCSAAQQEQACPDRHYGNARVGCTECNCDFQGTEGVGCDKSTGRCLCRPGVTGPRCDQCQRDHCSTYPSCEPCHPCFHAYDGDIQRLRLRLHQSALSNSSVLLLPGGTGGSHLGPRLAQAEGTAQQAQGILGRSPGTEQGLAQAGSALAAIREQMQGINPNFQLLDVTASLSSELKALNSSLVIINNQYQSKKTQFETSRSTDLSGAFQTIRSAYQTSANASGLVAGAAALLARSRENRRNAAALEGAAGAHSTKLLALRAEVASSPNLTPAANKICGGFRVEKCTPAQCQGLLCPRDNGTACGAGLSCRGAFPRSAGALGTATKASRELGGLSARLRDTAQLIKTTETSANQIQSNVRRLVEQMSVTRTQIEGDVRRIQQFIQQVRNFLSDKDTDPATIQEISEFVLSLRLPTDAAAVLRKMTEIQNLATKLQCPESILAQTAEDIAKAKRLQQEAEQARNRANAVEGDVEEVVGYLRRANTVLLEAQGAIRGSSSSLRFIQERVEEIEAVLGPAERNAQAVAEELAALREGLRQLQQAEGQNRLRASDAQRAAAAAGEKAGRAQQSFQQVKQMYAELKSRMEQSPALGGQGSRVQSIGQEAKDLFEETSAMMLRMAALETEIQESNRALLSKSARLSGLQERVGRIRDAISKRVAYYDSCS</sequence>
<keyword evidence="10" id="KW-0325">Glycoprotein</keyword>
<dbReference type="FunFam" id="2.10.25.10:FF:000135">
    <property type="entry name" value="Laminin subunit beta 4"/>
    <property type="match status" value="1"/>
</dbReference>
<comment type="caution">
    <text evidence="12">Lacks conserved residue(s) required for the propagation of feature annotation.</text>
</comment>
<feature type="disulfide bond" evidence="12">
    <location>
        <begin position="536"/>
        <end position="545"/>
    </location>
</feature>
<evidence type="ECO:0000256" key="1">
    <source>
        <dbReference type="ARBA" id="ARBA00004302"/>
    </source>
</evidence>
<name>A0A8C3GJI0_CAIMO</name>
<dbReference type="Pfam" id="PF00055">
    <property type="entry name" value="Laminin_N"/>
    <property type="match status" value="1"/>
</dbReference>
<evidence type="ECO:0000256" key="2">
    <source>
        <dbReference type="ARBA" id="ARBA00022525"/>
    </source>
</evidence>
<dbReference type="SMART" id="SM00136">
    <property type="entry name" value="LamNT"/>
    <property type="match status" value="1"/>
</dbReference>
<evidence type="ECO:0000259" key="15">
    <source>
        <dbReference type="PROSITE" id="PS50027"/>
    </source>
</evidence>
<dbReference type="InterPro" id="IPR050440">
    <property type="entry name" value="Laminin/Netrin_ECM"/>
</dbReference>
<evidence type="ECO:0000256" key="11">
    <source>
        <dbReference type="ARBA" id="ARBA00023292"/>
    </source>
</evidence>
<evidence type="ECO:0000256" key="5">
    <source>
        <dbReference type="ARBA" id="ARBA00022737"/>
    </source>
</evidence>
<dbReference type="Pfam" id="PF24973">
    <property type="entry name" value="EGF_LMN_ATRN"/>
    <property type="match status" value="1"/>
</dbReference>
<evidence type="ECO:0000256" key="8">
    <source>
        <dbReference type="ARBA" id="ARBA00023054"/>
    </source>
</evidence>
<dbReference type="FunFam" id="2.60.120.260:FF:000073">
    <property type="entry name" value="Laminin subunit beta 3"/>
    <property type="match status" value="1"/>
</dbReference>
<dbReference type="PRINTS" id="PR00011">
    <property type="entry name" value="EGFLAMININ"/>
</dbReference>
<reference evidence="17" key="3">
    <citation type="submission" date="2025-09" db="UniProtKB">
        <authorList>
            <consortium name="Ensembl"/>
        </authorList>
    </citation>
    <scope>IDENTIFICATION</scope>
</reference>
<dbReference type="Pfam" id="PF00053">
    <property type="entry name" value="EGF_laminin"/>
    <property type="match status" value="5"/>
</dbReference>
<keyword evidence="4 14" id="KW-0732">Signal</keyword>
<dbReference type="FunFam" id="2.10.25.10:FF:000084">
    <property type="entry name" value="Laminin subunit alpha 3"/>
    <property type="match status" value="1"/>
</dbReference>
<dbReference type="InterPro" id="IPR002049">
    <property type="entry name" value="LE_dom"/>
</dbReference>
<proteinExistence type="predicted"/>
<dbReference type="FunFam" id="2.170.300.10:FF:000001">
    <property type="entry name" value="Laminin subunit beta-1"/>
    <property type="match status" value="1"/>
</dbReference>
<evidence type="ECO:0000256" key="7">
    <source>
        <dbReference type="ARBA" id="ARBA00022889"/>
    </source>
</evidence>
<dbReference type="FunFam" id="2.10.25.10:FF:000333">
    <property type="entry name" value="netrin-4 isoform X2"/>
    <property type="match status" value="1"/>
</dbReference>
<feature type="disulfide bond" evidence="12">
    <location>
        <begin position="481"/>
        <end position="490"/>
    </location>
</feature>
<protein>
    <submittedName>
        <fullName evidence="17">Laminin subunit beta 3</fullName>
    </submittedName>
</protein>
<dbReference type="PROSITE" id="PS50027">
    <property type="entry name" value="EGF_LAM_2"/>
    <property type="match status" value="6"/>
</dbReference>
<dbReference type="GO" id="GO:0009888">
    <property type="term" value="P:tissue development"/>
    <property type="evidence" value="ECO:0007669"/>
    <property type="project" value="TreeGrafter"/>
</dbReference>
<evidence type="ECO:0000256" key="6">
    <source>
        <dbReference type="ARBA" id="ARBA00022869"/>
    </source>
</evidence>
<feature type="disulfide bond" evidence="12">
    <location>
        <begin position="637"/>
        <end position="646"/>
    </location>
</feature>
<dbReference type="Proteomes" id="UP000694556">
    <property type="component" value="Chromosome 27"/>
</dbReference>
<evidence type="ECO:0000313" key="18">
    <source>
        <dbReference type="Proteomes" id="UP000694556"/>
    </source>
</evidence>
<keyword evidence="5" id="KW-0677">Repeat</keyword>
<feature type="disulfide bond" evidence="12">
    <location>
        <begin position="588"/>
        <end position="597"/>
    </location>
</feature>
<keyword evidence="9 12" id="KW-1015">Disulfide bond</keyword>
<feature type="disulfide bond" evidence="12">
    <location>
        <begin position="670"/>
        <end position="682"/>
    </location>
</feature>
<feature type="signal peptide" evidence="14">
    <location>
        <begin position="1"/>
        <end position="24"/>
    </location>
</feature>
<feature type="disulfide bond" evidence="12">
    <location>
        <begin position="416"/>
        <end position="425"/>
    </location>
</feature>
<dbReference type="Gene3D" id="2.60.120.260">
    <property type="entry name" value="Galactose-binding domain-like"/>
    <property type="match status" value="2"/>
</dbReference>
<feature type="coiled-coil region" evidence="13">
    <location>
        <begin position="1084"/>
        <end position="1114"/>
    </location>
</feature>
<evidence type="ECO:0000256" key="14">
    <source>
        <dbReference type="SAM" id="SignalP"/>
    </source>
</evidence>
<keyword evidence="11 12" id="KW-0424">Laminin EGF-like domain</keyword>
<reference evidence="17" key="2">
    <citation type="submission" date="2025-08" db="UniProtKB">
        <authorList>
            <consortium name="Ensembl"/>
        </authorList>
    </citation>
    <scope>IDENTIFICATION</scope>
</reference>
<keyword evidence="2" id="KW-0964">Secreted</keyword>
<keyword evidence="8 13" id="KW-0175">Coiled coil</keyword>
<feature type="domain" description="Laminin EGF-like" evidence="15">
    <location>
        <begin position="514"/>
        <end position="565"/>
    </location>
</feature>
<dbReference type="PROSITE" id="PS51117">
    <property type="entry name" value="LAMININ_NTER"/>
    <property type="match status" value="1"/>
</dbReference>
<dbReference type="PROSITE" id="PS01248">
    <property type="entry name" value="EGF_LAM_1"/>
    <property type="match status" value="1"/>
</dbReference>
<reference evidence="17" key="1">
    <citation type="submission" date="2018-09" db="EMBL/GenBank/DDBJ databases">
        <title>Common duck and Muscovy duck high density SNP chip.</title>
        <authorList>
            <person name="Vignal A."/>
            <person name="Thebault N."/>
            <person name="Warren W.C."/>
        </authorList>
    </citation>
    <scope>NUCLEOTIDE SEQUENCE [LARGE SCALE GENOMIC DNA]</scope>
</reference>
<feature type="disulfide bond" evidence="12">
    <location>
        <begin position="691"/>
        <end position="700"/>
    </location>
</feature>
<feature type="domain" description="Laminin EGF-like" evidence="15">
    <location>
        <begin position="670"/>
        <end position="716"/>
    </location>
</feature>
<dbReference type="Ensembl" id="ENSCMMT00000015631.1">
    <property type="protein sequence ID" value="ENSCMMP00000014183.1"/>
    <property type="gene ID" value="ENSCMMG00000009023.1"/>
</dbReference>